<dbReference type="InterPro" id="IPR035669">
    <property type="entry name" value="SGNH_plant_lipase-like"/>
</dbReference>
<gene>
    <name evidence="6" type="primary">LIP4</name>
    <name evidence="6" type="ORF">AAHA92_17631</name>
</gene>
<dbReference type="InterPro" id="IPR036514">
    <property type="entry name" value="SGNH_hydro_sf"/>
</dbReference>
<feature type="chain" id="PRO_5044787965" evidence="5">
    <location>
        <begin position="36"/>
        <end position="373"/>
    </location>
</feature>
<dbReference type="PANTHER" id="PTHR22835">
    <property type="entry name" value="ZINC FINGER FYVE DOMAIN CONTAINING PROTEIN"/>
    <property type="match status" value="1"/>
</dbReference>
<evidence type="ECO:0000313" key="7">
    <source>
        <dbReference type="Proteomes" id="UP001567538"/>
    </source>
</evidence>
<comment type="similarity">
    <text evidence="1">Belongs to the 'GDSL' lipolytic enzyme family.</text>
</comment>
<dbReference type="Pfam" id="PF00657">
    <property type="entry name" value="Lipase_GDSL"/>
    <property type="match status" value="1"/>
</dbReference>
<feature type="signal peptide" evidence="5">
    <location>
        <begin position="1"/>
        <end position="35"/>
    </location>
</feature>
<proteinExistence type="inferred from homology"/>
<dbReference type="InterPro" id="IPR001087">
    <property type="entry name" value="GDSL"/>
</dbReference>
<comment type="caution">
    <text evidence="6">The sequence shown here is derived from an EMBL/GenBank/DDBJ whole genome shotgun (WGS) entry which is preliminary data.</text>
</comment>
<keyword evidence="7" id="KW-1185">Reference proteome</keyword>
<evidence type="ECO:0000256" key="5">
    <source>
        <dbReference type="SAM" id="SignalP"/>
    </source>
</evidence>
<dbReference type="AlphaFoldDB" id="A0ABD1H2X1"/>
<protein>
    <submittedName>
        <fullName evidence="6">GDSL esterase/lipase LIP-4</fullName>
    </submittedName>
</protein>
<organism evidence="6 7">
    <name type="scientific">Salvia divinorum</name>
    <name type="common">Maria pastora</name>
    <name type="synonym">Diviner's sage</name>
    <dbReference type="NCBI Taxonomy" id="28513"/>
    <lineage>
        <taxon>Eukaryota</taxon>
        <taxon>Viridiplantae</taxon>
        <taxon>Streptophyta</taxon>
        <taxon>Embryophyta</taxon>
        <taxon>Tracheophyta</taxon>
        <taxon>Spermatophyta</taxon>
        <taxon>Magnoliopsida</taxon>
        <taxon>eudicotyledons</taxon>
        <taxon>Gunneridae</taxon>
        <taxon>Pentapetalae</taxon>
        <taxon>asterids</taxon>
        <taxon>lamiids</taxon>
        <taxon>Lamiales</taxon>
        <taxon>Lamiaceae</taxon>
        <taxon>Nepetoideae</taxon>
        <taxon>Mentheae</taxon>
        <taxon>Salviinae</taxon>
        <taxon>Salvia</taxon>
        <taxon>Salvia subgen. Calosphace</taxon>
    </lineage>
</organism>
<keyword evidence="3" id="KW-0378">Hydrolase</keyword>
<dbReference type="Gene3D" id="3.40.50.1110">
    <property type="entry name" value="SGNH hydrolase"/>
    <property type="match status" value="1"/>
</dbReference>
<dbReference type="GO" id="GO:0016787">
    <property type="term" value="F:hydrolase activity"/>
    <property type="evidence" value="ECO:0007669"/>
    <property type="project" value="UniProtKB-KW"/>
</dbReference>
<evidence type="ECO:0000256" key="2">
    <source>
        <dbReference type="ARBA" id="ARBA00022729"/>
    </source>
</evidence>
<dbReference type="SUPFAM" id="SSF52266">
    <property type="entry name" value="SGNH hydrolase"/>
    <property type="match status" value="1"/>
</dbReference>
<sequence length="373" mass="40582">MVWSSLEAISVPRLSKFVFLLAINSLLCIPHLAHSPTCTNPPIIFNFGDSNSDTGGLVAGLGIPIRFPNGRAFFRRSTGRLSDGRLLIDFLCQSVNASFLSPYLDSLGSSFSNGANFAIAGSTTLPRNVPFALNIQVKQFKHFKDRSAELASTGVNGLVSYDKFRDALYMLDIGQNDIADSFADGLSYAQVVIKIPSILAEIKNAIKEIYYQGGRKFWVHNTGPLGCLPQKLALAQNVSQNLDSIGCISSYNAAAKLFNEGLLHLCTELRSEMKDASIVYVDVFATKFDLIANSTTYGFSNPVMACCGAGGPPYNYERKVGCGYMGYQVCDEGSRFVSWDGVHYTEAANSVIASKILSTDYSTPPLAFDFFCQ</sequence>
<evidence type="ECO:0000256" key="4">
    <source>
        <dbReference type="ARBA" id="ARBA00023180"/>
    </source>
</evidence>
<name>A0ABD1H2X1_SALDI</name>
<evidence type="ECO:0000256" key="3">
    <source>
        <dbReference type="ARBA" id="ARBA00022801"/>
    </source>
</evidence>
<reference evidence="6 7" key="1">
    <citation type="submission" date="2024-06" db="EMBL/GenBank/DDBJ databases">
        <title>A chromosome level genome sequence of Diviner's sage (Salvia divinorum).</title>
        <authorList>
            <person name="Ford S.A."/>
            <person name="Ro D.-K."/>
            <person name="Ness R.W."/>
            <person name="Phillips M.A."/>
        </authorList>
    </citation>
    <scope>NUCLEOTIDE SEQUENCE [LARGE SCALE GENOMIC DNA]</scope>
    <source>
        <strain evidence="6">SAF-2024a</strain>
        <tissue evidence="6">Leaf</tissue>
    </source>
</reference>
<dbReference type="Proteomes" id="UP001567538">
    <property type="component" value="Unassembled WGS sequence"/>
</dbReference>
<evidence type="ECO:0000256" key="1">
    <source>
        <dbReference type="ARBA" id="ARBA00008668"/>
    </source>
</evidence>
<dbReference type="CDD" id="cd01837">
    <property type="entry name" value="SGNH_plant_lipase_like"/>
    <property type="match status" value="1"/>
</dbReference>
<keyword evidence="4" id="KW-0325">Glycoprotein</keyword>
<dbReference type="EMBL" id="JBEAFC010000007">
    <property type="protein sequence ID" value="KAL1549534.1"/>
    <property type="molecule type" value="Genomic_DNA"/>
</dbReference>
<keyword evidence="2 5" id="KW-0732">Signal</keyword>
<dbReference type="PANTHER" id="PTHR22835:SF275">
    <property type="entry name" value="OS01G0331100 PROTEIN"/>
    <property type="match status" value="1"/>
</dbReference>
<evidence type="ECO:0000313" key="6">
    <source>
        <dbReference type="EMBL" id="KAL1549534.1"/>
    </source>
</evidence>
<accession>A0ABD1H2X1</accession>